<dbReference type="GO" id="GO:0047605">
    <property type="term" value="F:acetolactate decarboxylase activity"/>
    <property type="evidence" value="ECO:0007669"/>
    <property type="project" value="UniProtKB-EC"/>
</dbReference>
<dbReference type="PANTHER" id="PTHR35524:SF1">
    <property type="entry name" value="ALPHA-ACETOLACTATE DECARBOXYLASE"/>
    <property type="match status" value="1"/>
</dbReference>
<dbReference type="EC" id="4.1.1.5" evidence="4"/>
<evidence type="ECO:0000256" key="8">
    <source>
        <dbReference type="ARBA" id="ARBA00023239"/>
    </source>
</evidence>
<dbReference type="UniPathway" id="UPA00626">
    <property type="reaction ID" value="UER00678"/>
</dbReference>
<evidence type="ECO:0000256" key="6">
    <source>
        <dbReference type="ARBA" id="ARBA00022793"/>
    </source>
</evidence>
<accession>A0A3S4E217</accession>
<evidence type="ECO:0000256" key="5">
    <source>
        <dbReference type="ARBA" id="ARBA00020164"/>
    </source>
</evidence>
<evidence type="ECO:0000256" key="3">
    <source>
        <dbReference type="ARBA" id="ARBA00007106"/>
    </source>
</evidence>
<dbReference type="EMBL" id="LR134117">
    <property type="protein sequence ID" value="VDZ59901.1"/>
    <property type="molecule type" value="Genomic_DNA"/>
</dbReference>
<proteinExistence type="inferred from homology"/>
<dbReference type="InterPro" id="IPR005128">
    <property type="entry name" value="Acetolactate_a_deCO2ase"/>
</dbReference>
<dbReference type="Pfam" id="PF03306">
    <property type="entry name" value="AAL_decarboxy"/>
    <property type="match status" value="1"/>
</dbReference>
<comment type="similarity">
    <text evidence="3">Belongs to the alpha-acetolactate decarboxylase family.</text>
</comment>
<comment type="pathway">
    <text evidence="2">Polyol metabolism; (R,R)-butane-2,3-diol biosynthesis; (R,R)-butane-2,3-diol from pyruvate: step 2/3.</text>
</comment>
<evidence type="ECO:0000256" key="9">
    <source>
        <dbReference type="SAM" id="MobiDB-lite"/>
    </source>
</evidence>
<keyword evidence="8 10" id="KW-0456">Lyase</keyword>
<sequence length="124" mass="13434">MNQNQECACAQHLAQGFARQSASVGEGEIYQISLMSALIGGVYEGDVTIAELLRHGDFGLGTFNHLDGELIAFDREIHQLRADGSARPASPDQKTPFCGGDLFHSERDPTLRPTDQQSPATPVH</sequence>
<dbReference type="Proteomes" id="UP000281391">
    <property type="component" value="Chromosome"/>
</dbReference>
<name>A0A3S4E217_SEROD</name>
<keyword evidence="6" id="KW-0210">Decarboxylase</keyword>
<evidence type="ECO:0000256" key="2">
    <source>
        <dbReference type="ARBA" id="ARBA00005170"/>
    </source>
</evidence>
<evidence type="ECO:0000256" key="7">
    <source>
        <dbReference type="ARBA" id="ARBA00023061"/>
    </source>
</evidence>
<dbReference type="KEGG" id="sof:NCTC11214_03230"/>
<comment type="catalytic activity">
    <reaction evidence="1">
        <text>(2S)-2-acetolactate + H(+) = (R)-acetoin + CO2</text>
        <dbReference type="Rhea" id="RHEA:21580"/>
        <dbReference type="ChEBI" id="CHEBI:15378"/>
        <dbReference type="ChEBI" id="CHEBI:15686"/>
        <dbReference type="ChEBI" id="CHEBI:16526"/>
        <dbReference type="ChEBI" id="CHEBI:58476"/>
        <dbReference type="EC" id="4.1.1.5"/>
    </reaction>
</comment>
<evidence type="ECO:0000313" key="11">
    <source>
        <dbReference type="Proteomes" id="UP000281391"/>
    </source>
</evidence>
<feature type="compositionally biased region" description="Polar residues" evidence="9">
    <location>
        <begin position="113"/>
        <end position="124"/>
    </location>
</feature>
<reference evidence="10 11" key="1">
    <citation type="submission" date="2018-12" db="EMBL/GenBank/DDBJ databases">
        <authorList>
            <consortium name="Pathogen Informatics"/>
        </authorList>
    </citation>
    <scope>NUCLEOTIDE SEQUENCE [LARGE SCALE GENOMIC DNA]</scope>
    <source>
        <strain evidence="10 11">NCTC11214</strain>
    </source>
</reference>
<dbReference type="Gene3D" id="3.30.1330.80">
    <property type="entry name" value="Hypothetical protein, similar to alpha- acetolactate decarboxylase, domain 2"/>
    <property type="match status" value="1"/>
</dbReference>
<organism evidence="10 11">
    <name type="scientific">Serratia odorifera</name>
    <dbReference type="NCBI Taxonomy" id="618"/>
    <lineage>
        <taxon>Bacteria</taxon>
        <taxon>Pseudomonadati</taxon>
        <taxon>Pseudomonadota</taxon>
        <taxon>Gammaproteobacteria</taxon>
        <taxon>Enterobacterales</taxon>
        <taxon>Yersiniaceae</taxon>
        <taxon>Serratia</taxon>
    </lineage>
</organism>
<evidence type="ECO:0000256" key="1">
    <source>
        <dbReference type="ARBA" id="ARBA00001784"/>
    </source>
</evidence>
<protein>
    <recommendedName>
        <fullName evidence="5">Alpha-acetolactate decarboxylase</fullName>
        <ecNumber evidence="4">4.1.1.5</ecNumber>
    </recommendedName>
</protein>
<feature type="region of interest" description="Disordered" evidence="9">
    <location>
        <begin position="82"/>
        <end position="124"/>
    </location>
</feature>
<dbReference type="SUPFAM" id="SSF117856">
    <property type="entry name" value="AF0104/ALDC/Ptd012-like"/>
    <property type="match status" value="1"/>
</dbReference>
<gene>
    <name evidence="10" type="primary">aldC</name>
    <name evidence="10" type="ORF">NCTC11214_03230</name>
</gene>
<evidence type="ECO:0000256" key="4">
    <source>
        <dbReference type="ARBA" id="ARBA00013204"/>
    </source>
</evidence>
<evidence type="ECO:0000313" key="10">
    <source>
        <dbReference type="EMBL" id="VDZ59901.1"/>
    </source>
</evidence>
<keyword evidence="7" id="KW-0005">Acetoin biosynthesis</keyword>
<dbReference type="PANTHER" id="PTHR35524">
    <property type="entry name" value="ALPHA-ACETOLACTATE DECARBOXYLASE"/>
    <property type="match status" value="1"/>
</dbReference>
<dbReference type="AlphaFoldDB" id="A0A3S4E217"/>
<dbReference type="GO" id="GO:0045151">
    <property type="term" value="P:acetoin biosynthetic process"/>
    <property type="evidence" value="ECO:0007669"/>
    <property type="project" value="UniProtKB-KW"/>
</dbReference>